<dbReference type="InterPro" id="IPR050697">
    <property type="entry name" value="Adenylyl/Guanylyl_Cyclase_3/4"/>
</dbReference>
<dbReference type="Proteomes" id="UP000192801">
    <property type="component" value="Unassembled WGS sequence"/>
</dbReference>
<dbReference type="RefSeq" id="WP_083029133.1">
    <property type="nucleotide sequence ID" value="NZ_AP022618.1"/>
</dbReference>
<sequence>MADDHTIEESGLLDGLTGPARAERAELVDWLLTKGVSVEQIRSAVAPTLLVSRRIFGDDGELVSVRDVAERADLDLALTERLLRAIGLPHTDSPDERVYLRADGEAAVQIAEFVRLGVSPGELVRTVRTLAEGMAPVAELMRNAALNLVIRPGATELDVAQRSETLLESSLPLVGPMVTGLLMVKLRDVLRTRAVSAEERAQGVPPGAEDIAVGFADLVDFTRLGEMMPPEQIEQMALRLFDIARDVVDPPVRLVKTIGDAVMVVSPDPLLLLKAMLDLSDAARAEEGLPRLRTGLAWGPAVGRSGDWFGSPVNLASRVTSAARPDTVLVTEAFREQVGDRDDLTWSFAGARRLKGISGDTKVYRARRVEPAQ</sequence>
<dbReference type="GO" id="GO:0004016">
    <property type="term" value="F:adenylate cyclase activity"/>
    <property type="evidence" value="ECO:0007669"/>
    <property type="project" value="UniProtKB-ARBA"/>
</dbReference>
<dbReference type="OrthoDB" id="310836at2"/>
<dbReference type="CDD" id="cd07302">
    <property type="entry name" value="CHD"/>
    <property type="match status" value="1"/>
</dbReference>
<dbReference type="InterPro" id="IPR001054">
    <property type="entry name" value="A/G_cyclase"/>
</dbReference>
<dbReference type="PANTHER" id="PTHR43081">
    <property type="entry name" value="ADENYLATE CYCLASE, TERMINAL-DIFFERENTIATION SPECIFIC-RELATED"/>
    <property type="match status" value="1"/>
</dbReference>
<dbReference type="Gene3D" id="3.30.70.1230">
    <property type="entry name" value="Nucleotide cyclase"/>
    <property type="match status" value="1"/>
</dbReference>
<dbReference type="EMBL" id="MVHS01000003">
    <property type="protein sequence ID" value="ORA73562.1"/>
    <property type="molecule type" value="Genomic_DNA"/>
</dbReference>
<keyword evidence="3" id="KW-1185">Reference proteome</keyword>
<dbReference type="SMART" id="SM00044">
    <property type="entry name" value="CYCc"/>
    <property type="match status" value="1"/>
</dbReference>
<protein>
    <submittedName>
        <fullName evidence="2">Adenylate/guanylate cyclase domain-containing protein</fullName>
    </submittedName>
</protein>
<evidence type="ECO:0000313" key="2">
    <source>
        <dbReference type="EMBL" id="ORA73562.1"/>
    </source>
</evidence>
<name>A0A1X0DN16_9MYCO</name>
<reference evidence="2 3" key="1">
    <citation type="submission" date="2016-12" db="EMBL/GenBank/DDBJ databases">
        <title>The new phylogeny of genus Mycobacterium.</title>
        <authorList>
            <person name="Tortoli E."/>
            <person name="Trovato A."/>
            <person name="Cirillo D.M."/>
        </authorList>
    </citation>
    <scope>NUCLEOTIDE SEQUENCE [LARGE SCALE GENOMIC DNA]</scope>
    <source>
        <strain evidence="2 3">DSM 45130</strain>
    </source>
</reference>
<dbReference type="Pfam" id="PF16701">
    <property type="entry name" value="Ad_Cy_reg"/>
    <property type="match status" value="1"/>
</dbReference>
<accession>A0A1X0DN16</accession>
<dbReference type="SUPFAM" id="SSF55073">
    <property type="entry name" value="Nucleotide cyclase"/>
    <property type="match status" value="1"/>
</dbReference>
<dbReference type="InterPro" id="IPR032026">
    <property type="entry name" value="Ad_Cy_reg"/>
</dbReference>
<dbReference type="GO" id="GO:0035556">
    <property type="term" value="P:intracellular signal transduction"/>
    <property type="evidence" value="ECO:0007669"/>
    <property type="project" value="InterPro"/>
</dbReference>
<dbReference type="PROSITE" id="PS50125">
    <property type="entry name" value="GUANYLATE_CYCLASE_2"/>
    <property type="match status" value="1"/>
</dbReference>
<dbReference type="Pfam" id="PF00211">
    <property type="entry name" value="Guanylate_cyc"/>
    <property type="match status" value="1"/>
</dbReference>
<comment type="similarity">
    <text evidence="1">Belongs to the adenylyl cyclase class-3 family.</text>
</comment>
<dbReference type="AlphaFoldDB" id="A0A1X0DN16"/>
<comment type="caution">
    <text evidence="2">The sequence shown here is derived from an EMBL/GenBank/DDBJ whole genome shotgun (WGS) entry which is preliminary data.</text>
</comment>
<dbReference type="GO" id="GO:0006171">
    <property type="term" value="P:cAMP biosynthetic process"/>
    <property type="evidence" value="ECO:0007669"/>
    <property type="project" value="TreeGrafter"/>
</dbReference>
<evidence type="ECO:0000256" key="1">
    <source>
        <dbReference type="ARBA" id="ARBA00005381"/>
    </source>
</evidence>
<organism evidence="2 3">
    <name type="scientific">Mycolicibacterium insubricum</name>
    <dbReference type="NCBI Taxonomy" id="444597"/>
    <lineage>
        <taxon>Bacteria</taxon>
        <taxon>Bacillati</taxon>
        <taxon>Actinomycetota</taxon>
        <taxon>Actinomycetes</taxon>
        <taxon>Mycobacteriales</taxon>
        <taxon>Mycobacteriaceae</taxon>
        <taxon>Mycolicibacterium</taxon>
    </lineage>
</organism>
<gene>
    <name evidence="2" type="ORF">BST26_01930</name>
</gene>
<evidence type="ECO:0000313" key="3">
    <source>
        <dbReference type="Proteomes" id="UP000192801"/>
    </source>
</evidence>
<dbReference type="PANTHER" id="PTHR43081:SF19">
    <property type="entry name" value="PH-SENSITIVE ADENYLATE CYCLASE RV1264"/>
    <property type="match status" value="1"/>
</dbReference>
<dbReference type="STRING" id="444597.BST26_01930"/>
<proteinExistence type="inferred from homology"/>
<dbReference type="InterPro" id="IPR029787">
    <property type="entry name" value="Nucleotide_cyclase"/>
</dbReference>